<dbReference type="Pfam" id="PF12146">
    <property type="entry name" value="Hydrolase_4"/>
    <property type="match status" value="1"/>
</dbReference>
<evidence type="ECO:0000259" key="1">
    <source>
        <dbReference type="Pfam" id="PF12146"/>
    </source>
</evidence>
<dbReference type="PANTHER" id="PTHR11614">
    <property type="entry name" value="PHOSPHOLIPASE-RELATED"/>
    <property type="match status" value="1"/>
</dbReference>
<comment type="caution">
    <text evidence="2">The sequence shown here is derived from an EMBL/GenBank/DDBJ whole genome shotgun (WGS) entry which is preliminary data.</text>
</comment>
<name>A0A940DEL2_9PROT</name>
<dbReference type="InterPro" id="IPR051044">
    <property type="entry name" value="MAG_DAG_Lipase"/>
</dbReference>
<gene>
    <name evidence="2" type="ORF">IAC77_01670</name>
</gene>
<proteinExistence type="predicted"/>
<evidence type="ECO:0000313" key="3">
    <source>
        <dbReference type="Proteomes" id="UP000721442"/>
    </source>
</evidence>
<protein>
    <submittedName>
        <fullName evidence="2">Alpha/beta hydrolase</fullName>
    </submittedName>
</protein>
<dbReference type="InterPro" id="IPR022742">
    <property type="entry name" value="Hydrolase_4"/>
</dbReference>
<dbReference type="EMBL" id="JADINE010000025">
    <property type="protein sequence ID" value="MBO8407153.1"/>
    <property type="molecule type" value="Genomic_DNA"/>
</dbReference>
<organism evidence="2 3">
    <name type="scientific">Candidatus Enterousia excrementavium</name>
    <dbReference type="NCBI Taxonomy" id="2840789"/>
    <lineage>
        <taxon>Bacteria</taxon>
        <taxon>Pseudomonadati</taxon>
        <taxon>Pseudomonadota</taxon>
        <taxon>Alphaproteobacteria</taxon>
        <taxon>Candidatus Enterousia</taxon>
    </lineage>
</organism>
<dbReference type="InterPro" id="IPR029058">
    <property type="entry name" value="AB_hydrolase_fold"/>
</dbReference>
<keyword evidence="2" id="KW-0378">Hydrolase</keyword>
<dbReference type="Gene3D" id="3.40.50.1820">
    <property type="entry name" value="alpha/beta hydrolase"/>
    <property type="match status" value="1"/>
</dbReference>
<dbReference type="AlphaFoldDB" id="A0A940DEL2"/>
<feature type="domain" description="Serine aminopeptidase S33" evidence="1">
    <location>
        <begin position="24"/>
        <end position="279"/>
    </location>
</feature>
<reference evidence="2" key="2">
    <citation type="journal article" date="2021" name="PeerJ">
        <title>Extensive microbial diversity within the chicken gut microbiome revealed by metagenomics and culture.</title>
        <authorList>
            <person name="Gilroy R."/>
            <person name="Ravi A."/>
            <person name="Getino M."/>
            <person name="Pursley I."/>
            <person name="Horton D.L."/>
            <person name="Alikhan N.F."/>
            <person name="Baker D."/>
            <person name="Gharbi K."/>
            <person name="Hall N."/>
            <person name="Watson M."/>
            <person name="Adriaenssens E.M."/>
            <person name="Foster-Nyarko E."/>
            <person name="Jarju S."/>
            <person name="Secka A."/>
            <person name="Antonio M."/>
            <person name="Oren A."/>
            <person name="Chaudhuri R.R."/>
            <person name="La Ragione R."/>
            <person name="Hildebrand F."/>
            <person name="Pallen M.J."/>
        </authorList>
    </citation>
    <scope>NUCLEOTIDE SEQUENCE</scope>
    <source>
        <strain evidence="2">B1-16210</strain>
    </source>
</reference>
<dbReference type="Proteomes" id="UP000721442">
    <property type="component" value="Unassembled WGS sequence"/>
</dbReference>
<accession>A0A940DEL2</accession>
<dbReference type="SUPFAM" id="SSF53474">
    <property type="entry name" value="alpha/beta-Hydrolases"/>
    <property type="match status" value="1"/>
</dbReference>
<reference evidence="2" key="1">
    <citation type="submission" date="2020-10" db="EMBL/GenBank/DDBJ databases">
        <authorList>
            <person name="Gilroy R."/>
        </authorList>
    </citation>
    <scope>NUCLEOTIDE SEQUENCE</scope>
    <source>
        <strain evidence="2">B1-16210</strain>
    </source>
</reference>
<sequence length="301" mass="33749">MTKITFTARDGKKLICSLWDNVPHPIGVVQIIHGMDEHVGRYERFADFLNKHGYIVFGDDHRAHGRTATDISKIGMPDGDPDLFASTVADEIAITKYLRKKFKLPVLIFGHSYGSFITQRIIQEPDLAAAGVCLSGTAKYPAALLIPLLVAAFIGEKLFGPDAPARFLEYFSPIRGTTKNGGSKLTRDTAQAIAHDADPFRARYFSYGFYYSLFKNLLKLSGHVNCNLPVLIISGGQDLVSINSRLATSLYRIYKSQNTDNVTLLIYPGARHELLMETNYRQIQRDILAFFNSVIYKHRKN</sequence>
<dbReference type="GO" id="GO:0016787">
    <property type="term" value="F:hydrolase activity"/>
    <property type="evidence" value="ECO:0007669"/>
    <property type="project" value="UniProtKB-KW"/>
</dbReference>
<evidence type="ECO:0000313" key="2">
    <source>
        <dbReference type="EMBL" id="MBO8407153.1"/>
    </source>
</evidence>